<feature type="compositionally biased region" description="Basic and acidic residues" evidence="1">
    <location>
        <begin position="335"/>
        <end position="347"/>
    </location>
</feature>
<evidence type="ECO:0000313" key="4">
    <source>
        <dbReference type="Proteomes" id="UP000283003"/>
    </source>
</evidence>
<dbReference type="SMART" id="SM00418">
    <property type="entry name" value="HTH_ARSR"/>
    <property type="match status" value="1"/>
</dbReference>
<dbReference type="Gene3D" id="3.40.50.150">
    <property type="entry name" value="Vaccinia Virus protein VP39"/>
    <property type="match status" value="1"/>
</dbReference>
<dbReference type="GO" id="GO:0032259">
    <property type="term" value="P:methylation"/>
    <property type="evidence" value="ECO:0007669"/>
    <property type="project" value="UniProtKB-KW"/>
</dbReference>
<evidence type="ECO:0000313" key="3">
    <source>
        <dbReference type="EMBL" id="RVQ67884.1"/>
    </source>
</evidence>
<dbReference type="PANTHER" id="PTHR42912">
    <property type="entry name" value="METHYLTRANSFERASE"/>
    <property type="match status" value="1"/>
</dbReference>
<feature type="region of interest" description="Disordered" evidence="1">
    <location>
        <begin position="330"/>
        <end position="356"/>
    </location>
</feature>
<proteinExistence type="predicted"/>
<dbReference type="GO" id="GO:0008757">
    <property type="term" value="F:S-adenosylmethionine-dependent methyltransferase activity"/>
    <property type="evidence" value="ECO:0007669"/>
    <property type="project" value="InterPro"/>
</dbReference>
<accession>A0A437GZ78</accession>
<dbReference type="SUPFAM" id="SSF53335">
    <property type="entry name" value="S-adenosyl-L-methionine-dependent methyltransferases"/>
    <property type="match status" value="1"/>
</dbReference>
<dbReference type="AlphaFoldDB" id="A0A437GZ78"/>
<keyword evidence="3" id="KW-0489">Methyltransferase</keyword>
<dbReference type="InterPro" id="IPR001845">
    <property type="entry name" value="HTH_ArsR_DNA-bd_dom"/>
</dbReference>
<dbReference type="CDD" id="cd02440">
    <property type="entry name" value="AdoMet_MTases"/>
    <property type="match status" value="1"/>
</dbReference>
<dbReference type="CDD" id="cd00090">
    <property type="entry name" value="HTH_ARSR"/>
    <property type="match status" value="1"/>
</dbReference>
<dbReference type="PROSITE" id="PS50987">
    <property type="entry name" value="HTH_ARSR_2"/>
    <property type="match status" value="1"/>
</dbReference>
<dbReference type="SUPFAM" id="SSF46785">
    <property type="entry name" value="Winged helix' DNA-binding domain"/>
    <property type="match status" value="1"/>
</dbReference>
<feature type="domain" description="HTH arsR-type" evidence="2">
    <location>
        <begin position="1"/>
        <end position="97"/>
    </location>
</feature>
<dbReference type="InterPro" id="IPR036390">
    <property type="entry name" value="WH_DNA-bd_sf"/>
</dbReference>
<comment type="caution">
    <text evidence="3">The sequence shown here is derived from an EMBL/GenBank/DDBJ whole genome shotgun (WGS) entry which is preliminary data.</text>
</comment>
<dbReference type="Proteomes" id="UP000283003">
    <property type="component" value="Unassembled WGS sequence"/>
</dbReference>
<dbReference type="NCBIfam" id="NF033788">
    <property type="entry name" value="HTH_metalloreg"/>
    <property type="match status" value="1"/>
</dbReference>
<dbReference type="Pfam" id="PF01022">
    <property type="entry name" value="HTH_5"/>
    <property type="match status" value="1"/>
</dbReference>
<dbReference type="InterPro" id="IPR050508">
    <property type="entry name" value="Methyltransf_Superfamily"/>
</dbReference>
<keyword evidence="4" id="KW-1185">Reference proteome</keyword>
<name>A0A437GZ78_9SPHN</name>
<reference evidence="3 4" key="1">
    <citation type="submission" date="2018-12" db="EMBL/GenBank/DDBJ databases">
        <title>Croceicoccus ponticola sp. nov., a lipolytic bacterium isolated from seawater.</title>
        <authorList>
            <person name="Yoon J.-H."/>
        </authorList>
    </citation>
    <scope>NUCLEOTIDE SEQUENCE [LARGE SCALE GENOMIC DNA]</scope>
    <source>
        <strain evidence="3 4">GM-16</strain>
    </source>
</reference>
<dbReference type="Pfam" id="PF08241">
    <property type="entry name" value="Methyltransf_11"/>
    <property type="match status" value="1"/>
</dbReference>
<protein>
    <submittedName>
        <fullName evidence="3">Methyltransferase domain-containing protein</fullName>
    </submittedName>
</protein>
<dbReference type="InterPro" id="IPR029063">
    <property type="entry name" value="SAM-dependent_MTases_sf"/>
</dbReference>
<evidence type="ECO:0000259" key="2">
    <source>
        <dbReference type="PROSITE" id="PS50987"/>
    </source>
</evidence>
<dbReference type="Gene3D" id="1.10.10.10">
    <property type="entry name" value="Winged helix-like DNA-binding domain superfamily/Winged helix DNA-binding domain"/>
    <property type="match status" value="1"/>
</dbReference>
<gene>
    <name evidence="3" type="ORF">EKN06_07575</name>
</gene>
<dbReference type="GO" id="GO:0003700">
    <property type="term" value="F:DNA-binding transcription factor activity"/>
    <property type="evidence" value="ECO:0007669"/>
    <property type="project" value="InterPro"/>
</dbReference>
<dbReference type="OrthoDB" id="9789575at2"/>
<keyword evidence="3" id="KW-0808">Transferase</keyword>
<dbReference type="EMBL" id="RXOL01000002">
    <property type="protein sequence ID" value="RVQ67884.1"/>
    <property type="molecule type" value="Genomic_DNA"/>
</dbReference>
<sequence length="356" mass="38389">MNVHDLISALDDPTRLRLLRLLARMELAVGELAEVLDQSQPRISRHVRILTEAGLIEKRKEGSWVFLSAAGHDGNGQDGGSIVARAEALLAAAEAEDAAFAATCGADRARLAAIRAAREDIAEKYFARHADEWDALRSLHSPDGAVEAELTRLLGVADALDDPAPPTGILGRLLDIGTGTGRMAEIYAPSADHVAAIDKSPEMLRIARARLQHLPPARLSLLQGDFLNLPFDAECFDTVLFHQVLHYAQAPERALAEAARVTKPGGRIAIVDFAAHSREDLRTEQAHARLGFTDGQMRALLEEAGFAPGPDSSLSGSELTVRIWTGKRPGTVHQLADRGGDRTDTTRKASPRKASQ</sequence>
<organism evidence="3 4">
    <name type="scientific">Croceicoccus ponticola</name>
    <dbReference type="NCBI Taxonomy" id="2217664"/>
    <lineage>
        <taxon>Bacteria</taxon>
        <taxon>Pseudomonadati</taxon>
        <taxon>Pseudomonadota</taxon>
        <taxon>Alphaproteobacteria</taxon>
        <taxon>Sphingomonadales</taxon>
        <taxon>Erythrobacteraceae</taxon>
        <taxon>Croceicoccus</taxon>
    </lineage>
</organism>
<dbReference type="InterPro" id="IPR013216">
    <property type="entry name" value="Methyltransf_11"/>
</dbReference>
<dbReference type="RefSeq" id="WP_127612286.1">
    <property type="nucleotide sequence ID" value="NZ_RXOL01000002.1"/>
</dbReference>
<evidence type="ECO:0000256" key="1">
    <source>
        <dbReference type="SAM" id="MobiDB-lite"/>
    </source>
</evidence>
<dbReference type="InterPro" id="IPR036388">
    <property type="entry name" value="WH-like_DNA-bd_sf"/>
</dbReference>
<dbReference type="PRINTS" id="PR00778">
    <property type="entry name" value="HTHARSR"/>
</dbReference>
<dbReference type="InterPro" id="IPR011991">
    <property type="entry name" value="ArsR-like_HTH"/>
</dbReference>